<protein>
    <submittedName>
        <fullName evidence="2">Uncharacterized protein</fullName>
    </submittedName>
</protein>
<keyword evidence="1" id="KW-0732">Signal</keyword>
<gene>
    <name evidence="2" type="ORF">CBOVIS_LOCUS6414</name>
</gene>
<proteinExistence type="predicted"/>
<evidence type="ECO:0000313" key="2">
    <source>
        <dbReference type="EMBL" id="CAB3404019.1"/>
    </source>
</evidence>
<dbReference type="AlphaFoldDB" id="A0A8S1ERI9"/>
<feature type="signal peptide" evidence="1">
    <location>
        <begin position="1"/>
        <end position="16"/>
    </location>
</feature>
<evidence type="ECO:0000256" key="1">
    <source>
        <dbReference type="SAM" id="SignalP"/>
    </source>
</evidence>
<evidence type="ECO:0000313" key="3">
    <source>
        <dbReference type="Proteomes" id="UP000494206"/>
    </source>
</evidence>
<accession>A0A8S1ERI9</accession>
<sequence length="84" mass="9789">MHFLIVLPALFVVAQCQHHVEESINLEPSNFFSRGNVPTIYYPVVTSKKPQKLTCLEHTLASQIEEDQRRNPLMFKFELNTFKV</sequence>
<comment type="caution">
    <text evidence="2">The sequence shown here is derived from an EMBL/GenBank/DDBJ whole genome shotgun (WGS) entry which is preliminary data.</text>
</comment>
<dbReference type="Proteomes" id="UP000494206">
    <property type="component" value="Unassembled WGS sequence"/>
</dbReference>
<dbReference type="EMBL" id="CADEPM010000004">
    <property type="protein sequence ID" value="CAB3404019.1"/>
    <property type="molecule type" value="Genomic_DNA"/>
</dbReference>
<reference evidence="2 3" key="1">
    <citation type="submission" date="2020-04" db="EMBL/GenBank/DDBJ databases">
        <authorList>
            <person name="Laetsch R D."/>
            <person name="Stevens L."/>
            <person name="Kumar S."/>
            <person name="Blaxter L. M."/>
        </authorList>
    </citation>
    <scope>NUCLEOTIDE SEQUENCE [LARGE SCALE GENOMIC DNA]</scope>
</reference>
<organism evidence="2 3">
    <name type="scientific">Caenorhabditis bovis</name>
    <dbReference type="NCBI Taxonomy" id="2654633"/>
    <lineage>
        <taxon>Eukaryota</taxon>
        <taxon>Metazoa</taxon>
        <taxon>Ecdysozoa</taxon>
        <taxon>Nematoda</taxon>
        <taxon>Chromadorea</taxon>
        <taxon>Rhabditida</taxon>
        <taxon>Rhabditina</taxon>
        <taxon>Rhabditomorpha</taxon>
        <taxon>Rhabditoidea</taxon>
        <taxon>Rhabditidae</taxon>
        <taxon>Peloderinae</taxon>
        <taxon>Caenorhabditis</taxon>
    </lineage>
</organism>
<keyword evidence="3" id="KW-1185">Reference proteome</keyword>
<name>A0A8S1ERI9_9PELO</name>
<feature type="chain" id="PRO_5035744371" evidence="1">
    <location>
        <begin position="17"/>
        <end position="84"/>
    </location>
</feature>